<protein>
    <submittedName>
        <fullName evidence="1">Uncharacterized protein</fullName>
    </submittedName>
</protein>
<organism evidence="1 2">
    <name type="scientific">Verrucomicrobia subdivision 6 bacterium BACL9 MAG-120820-bin42</name>
    <dbReference type="NCBI Taxonomy" id="1655634"/>
    <lineage>
        <taxon>Bacteria</taxon>
        <taxon>Pseudomonadati</taxon>
        <taxon>Verrucomicrobiota</taxon>
        <taxon>Verrucomicrobiia</taxon>
        <taxon>Verrucomicrobiales</taxon>
        <taxon>Verrucomicrobia subdivision 6</taxon>
    </lineage>
</organism>
<gene>
    <name evidence="1" type="ORF">ABS32_00715</name>
</gene>
<reference evidence="1 2" key="1">
    <citation type="submission" date="2015-10" db="EMBL/GenBank/DDBJ databases">
        <title>Metagenome-Assembled Genomes uncover a global brackish microbiome.</title>
        <authorList>
            <person name="Hugerth L.W."/>
            <person name="Larsson J."/>
            <person name="Alneberg J."/>
            <person name="Lindh M.V."/>
            <person name="Legrand C."/>
            <person name="Pinhassi J."/>
            <person name="Andersson A.F."/>
        </authorList>
    </citation>
    <scope>NUCLEOTIDE SEQUENCE [LARGE SCALE GENOMIC DNA]</scope>
    <source>
        <strain evidence="1">BACL9 MAG-120820-bin42</strain>
    </source>
</reference>
<dbReference type="AlphaFoldDB" id="A0A0R2XBE1"/>
<dbReference type="Proteomes" id="UP000051557">
    <property type="component" value="Unassembled WGS sequence"/>
</dbReference>
<comment type="caution">
    <text evidence="1">The sequence shown here is derived from an EMBL/GenBank/DDBJ whole genome shotgun (WGS) entry which is preliminary data.</text>
</comment>
<name>A0A0R2XBE1_9BACT</name>
<dbReference type="EMBL" id="LIDM01000012">
    <property type="protein sequence ID" value="KRP33264.1"/>
    <property type="molecule type" value="Genomic_DNA"/>
</dbReference>
<evidence type="ECO:0000313" key="2">
    <source>
        <dbReference type="Proteomes" id="UP000051557"/>
    </source>
</evidence>
<evidence type="ECO:0000313" key="1">
    <source>
        <dbReference type="EMBL" id="KRP33264.1"/>
    </source>
</evidence>
<sequence>MKQKGEESKLASVLKLAANAYAPVDATSISTGNWLDATQCRYGHFLYTQHSGLFLGIQHSSFRQS</sequence>
<proteinExistence type="predicted"/>
<accession>A0A0R2XBE1</accession>